<proteinExistence type="predicted"/>
<comment type="caution">
    <text evidence="2">The sequence shown here is derived from an EMBL/GenBank/DDBJ whole genome shotgun (WGS) entry which is preliminary data.</text>
</comment>
<dbReference type="SUPFAM" id="SSF53098">
    <property type="entry name" value="Ribonuclease H-like"/>
    <property type="match status" value="1"/>
</dbReference>
<evidence type="ECO:0000313" key="3">
    <source>
        <dbReference type="Proteomes" id="UP000295244"/>
    </source>
</evidence>
<reference evidence="2 3" key="1">
    <citation type="submission" date="2019-03" db="EMBL/GenBank/DDBJ databases">
        <title>Whole genome sequence of a novel Rubrobacter taiwanensis strain, isolated from Yellowstone National Park.</title>
        <authorList>
            <person name="Freed S."/>
            <person name="Ramaley R.F."/>
            <person name="Kyndt J.A."/>
        </authorList>
    </citation>
    <scope>NUCLEOTIDE SEQUENCE [LARGE SCALE GENOMIC DNA]</scope>
    <source>
        <strain evidence="2 3">Yellowstone</strain>
    </source>
</reference>
<dbReference type="Proteomes" id="UP000295244">
    <property type="component" value="Unassembled WGS sequence"/>
</dbReference>
<gene>
    <name evidence="2" type="ORF">E0L93_02005</name>
</gene>
<protein>
    <recommendedName>
        <fullName evidence="4">NurA domain-containing protein</fullName>
    </recommendedName>
</protein>
<evidence type="ECO:0000313" key="2">
    <source>
        <dbReference type="EMBL" id="TCJ20302.1"/>
    </source>
</evidence>
<feature type="region of interest" description="Disordered" evidence="1">
    <location>
        <begin position="24"/>
        <end position="49"/>
    </location>
</feature>
<organism evidence="2 3">
    <name type="scientific">Rubrobacter taiwanensis</name>
    <dbReference type="NCBI Taxonomy" id="185139"/>
    <lineage>
        <taxon>Bacteria</taxon>
        <taxon>Bacillati</taxon>
        <taxon>Actinomycetota</taxon>
        <taxon>Rubrobacteria</taxon>
        <taxon>Rubrobacterales</taxon>
        <taxon>Rubrobacteraceae</taxon>
        <taxon>Rubrobacter</taxon>
    </lineage>
</organism>
<name>A0A4V2NX89_9ACTN</name>
<dbReference type="EMBL" id="SKBU01000004">
    <property type="protein sequence ID" value="TCJ20302.1"/>
    <property type="molecule type" value="Genomic_DNA"/>
</dbReference>
<evidence type="ECO:0000256" key="1">
    <source>
        <dbReference type="SAM" id="MobiDB-lite"/>
    </source>
</evidence>
<keyword evidence="3" id="KW-1185">Reference proteome</keyword>
<accession>A0A4V2NX89</accession>
<evidence type="ECO:0008006" key="4">
    <source>
        <dbReference type="Google" id="ProtNLM"/>
    </source>
</evidence>
<dbReference type="AlphaFoldDB" id="A0A4V2NX89"/>
<dbReference type="RefSeq" id="WP_132687778.1">
    <property type="nucleotide sequence ID" value="NZ_SKBU01000004.1"/>
</dbReference>
<dbReference type="InterPro" id="IPR012337">
    <property type="entry name" value="RNaseH-like_sf"/>
</dbReference>
<sequence>MRSGGSTADFVDRLKEAFQAARRSGVRLSAGGGQLEPELPGETEHPRGGDAVEAFEADPVTERHPGDPDGSSRLAYFLDGVQVTYELGRAGTVPIVLATVAAAVAQRRERRLHRMELDGAPQILRALVLPRSGARRLFEAVLEAGIPLLPGDPGRIPAGAPMVLADSTPQQGTGADPADYAGLKQQARAKVRSLREGLERLLLERWSALETGGDWIAVDGQLPLPAERAVGIAKSSGKLFFGGEQARMLLELGAGRRTTAFVPPWQVARAAAGHPEDERASWYVRLMPAPDGADAMEGLVRLEIRRTFAVSRDPRPEEMDEITRWLLAERVPLARPDPRWASMIYPIHHVEKMLKPLVADQRRTRARLERLIANLQGG</sequence>
<dbReference type="OrthoDB" id="5242906at2"/>